<protein>
    <recommendedName>
        <fullName evidence="3">Four helix bundle protein</fullName>
    </recommendedName>
</protein>
<sequence>MEERRFDLEDRLIDFALRIDEIVESLPNTKLGNHIGNQLIRCGTAPALNYGEAQSAESTNDFIHKLKIILKKPLLKPERMTDIIQENNELIAIFLKSIETAKKKK</sequence>
<organism evidence="1 2">
    <name type="scientific">Aquipluma nitroreducens</name>
    <dbReference type="NCBI Taxonomy" id="2010828"/>
    <lineage>
        <taxon>Bacteria</taxon>
        <taxon>Pseudomonadati</taxon>
        <taxon>Bacteroidota</taxon>
        <taxon>Bacteroidia</taxon>
        <taxon>Marinilabiliales</taxon>
        <taxon>Prolixibacteraceae</taxon>
        <taxon>Aquipluma</taxon>
    </lineage>
</organism>
<name>A0A5K7S6E2_9BACT</name>
<evidence type="ECO:0000313" key="2">
    <source>
        <dbReference type="Proteomes" id="UP001193389"/>
    </source>
</evidence>
<evidence type="ECO:0008006" key="3">
    <source>
        <dbReference type="Google" id="ProtNLM"/>
    </source>
</evidence>
<evidence type="ECO:0000313" key="1">
    <source>
        <dbReference type="EMBL" id="BBE17067.1"/>
    </source>
</evidence>
<reference evidence="1" key="1">
    <citation type="journal article" date="2020" name="Int. J. Syst. Evol. Microbiol.">
        <title>Aquipluma nitroreducens gen. nov. sp. nov., a novel facultatively anaerobic bacterium isolated from a freshwater lake.</title>
        <authorList>
            <person name="Watanabe M."/>
            <person name="Kojima H."/>
            <person name="Fukui M."/>
        </authorList>
    </citation>
    <scope>NUCLEOTIDE SEQUENCE</scope>
    <source>
        <strain evidence="1">MeG22</strain>
    </source>
</reference>
<dbReference type="NCBIfam" id="TIGR02436">
    <property type="entry name" value="four helix bundle protein"/>
    <property type="match status" value="1"/>
</dbReference>
<gene>
    <name evidence="1" type="ORF">AQPE_1216</name>
</gene>
<dbReference type="KEGG" id="anf:AQPE_1216"/>
<dbReference type="AlphaFoldDB" id="A0A5K7S6E2"/>
<dbReference type="Gene3D" id="1.20.1440.60">
    <property type="entry name" value="23S rRNA-intervening sequence"/>
    <property type="match status" value="1"/>
</dbReference>
<accession>A0A5K7S6E2</accession>
<proteinExistence type="predicted"/>
<dbReference type="RefSeq" id="WP_318350090.1">
    <property type="nucleotide sequence ID" value="NZ_AP018694.1"/>
</dbReference>
<dbReference type="Proteomes" id="UP001193389">
    <property type="component" value="Chromosome"/>
</dbReference>
<dbReference type="InterPro" id="IPR036583">
    <property type="entry name" value="23S_rRNA_IVS_sf"/>
</dbReference>
<dbReference type="InterPro" id="IPR012657">
    <property type="entry name" value="23S_rRNA-intervening_sequence"/>
</dbReference>
<keyword evidence="2" id="KW-1185">Reference proteome</keyword>
<dbReference type="EMBL" id="AP018694">
    <property type="protein sequence ID" value="BBE17067.1"/>
    <property type="molecule type" value="Genomic_DNA"/>
</dbReference>
<dbReference type="SUPFAM" id="SSF158446">
    <property type="entry name" value="IVS-encoded protein-like"/>
    <property type="match status" value="1"/>
</dbReference>